<name>A0A8J4EVU4_9CHLO</name>
<dbReference type="Proteomes" id="UP000747399">
    <property type="component" value="Unassembled WGS sequence"/>
</dbReference>
<evidence type="ECO:0000313" key="2">
    <source>
        <dbReference type="EMBL" id="GIL49092.1"/>
    </source>
</evidence>
<proteinExistence type="predicted"/>
<gene>
    <name evidence="2" type="ORF">Vafri_5562</name>
</gene>
<dbReference type="EMBL" id="BNCO01000006">
    <property type="protein sequence ID" value="GIL49092.1"/>
    <property type="molecule type" value="Genomic_DNA"/>
</dbReference>
<organism evidence="2 3">
    <name type="scientific">Volvox africanus</name>
    <dbReference type="NCBI Taxonomy" id="51714"/>
    <lineage>
        <taxon>Eukaryota</taxon>
        <taxon>Viridiplantae</taxon>
        <taxon>Chlorophyta</taxon>
        <taxon>core chlorophytes</taxon>
        <taxon>Chlorophyceae</taxon>
        <taxon>CS clade</taxon>
        <taxon>Chlamydomonadales</taxon>
        <taxon>Volvocaceae</taxon>
        <taxon>Volvox</taxon>
    </lineage>
</organism>
<sequence length="120" mass="12206">MQLLQGNGDIRHEGGEVARGQPAAGVHQPGSAAQLGGVCQRVCYRGSLPLGGVLGHVGPHGGGQGLSWDLLQLQWDVVPDPSERLAEGDVQVVVAGLRVCMYVEDMGGNGGLGGAEKGGK</sequence>
<dbReference type="AlphaFoldDB" id="A0A8J4EVU4"/>
<comment type="caution">
    <text evidence="2">The sequence shown here is derived from an EMBL/GenBank/DDBJ whole genome shotgun (WGS) entry which is preliminary data.</text>
</comment>
<evidence type="ECO:0000256" key="1">
    <source>
        <dbReference type="SAM" id="MobiDB-lite"/>
    </source>
</evidence>
<feature type="region of interest" description="Disordered" evidence="1">
    <location>
        <begin position="1"/>
        <end position="30"/>
    </location>
</feature>
<keyword evidence="3" id="KW-1185">Reference proteome</keyword>
<accession>A0A8J4EVU4</accession>
<protein>
    <submittedName>
        <fullName evidence="2">Uncharacterized protein</fullName>
    </submittedName>
</protein>
<evidence type="ECO:0000313" key="3">
    <source>
        <dbReference type="Proteomes" id="UP000747399"/>
    </source>
</evidence>
<reference evidence="2" key="1">
    <citation type="journal article" date="2021" name="Proc. Natl. Acad. Sci. U.S.A.">
        <title>Three genomes in the algal genus Volvox reveal the fate of a haploid sex-determining region after a transition to homothallism.</title>
        <authorList>
            <person name="Yamamoto K."/>
            <person name="Hamaji T."/>
            <person name="Kawai-Toyooka H."/>
            <person name="Matsuzaki R."/>
            <person name="Takahashi F."/>
            <person name="Nishimura Y."/>
            <person name="Kawachi M."/>
            <person name="Noguchi H."/>
            <person name="Minakuchi Y."/>
            <person name="Umen J.G."/>
            <person name="Toyoda A."/>
            <person name="Nozaki H."/>
        </authorList>
    </citation>
    <scope>NUCLEOTIDE SEQUENCE</scope>
    <source>
        <strain evidence="2">NIES-3780</strain>
    </source>
</reference>